<evidence type="ECO:0008006" key="13">
    <source>
        <dbReference type="Google" id="ProtNLM"/>
    </source>
</evidence>
<dbReference type="InterPro" id="IPR017916">
    <property type="entry name" value="SB_dom"/>
</dbReference>
<feature type="domain" description="SB" evidence="9">
    <location>
        <begin position="553"/>
        <end position="621"/>
    </location>
</feature>
<evidence type="ECO:0000259" key="9">
    <source>
        <dbReference type="PROSITE" id="PS51312"/>
    </source>
</evidence>
<dbReference type="AlphaFoldDB" id="A0A1D2J9E0"/>
<comment type="subcellular location">
    <subcellularLocation>
        <location evidence="1">Endosome</location>
    </subcellularLocation>
</comment>
<gene>
    <name evidence="11" type="ORF">ACO22_05747</name>
</gene>
<evidence type="ECO:0000313" key="12">
    <source>
        <dbReference type="Proteomes" id="UP000242814"/>
    </source>
</evidence>
<evidence type="ECO:0000256" key="5">
    <source>
        <dbReference type="ARBA" id="ARBA00022927"/>
    </source>
</evidence>
<comment type="similarity">
    <text evidence="2">Belongs to the ubiquitin-conjugating enzyme family. UEV subfamily.</text>
</comment>
<comment type="caution">
    <text evidence="11">The sequence shown here is derived from an EMBL/GenBank/DDBJ whole genome shotgun (WGS) entry which is preliminary data.</text>
</comment>
<dbReference type="EMBL" id="LZYO01000270">
    <property type="protein sequence ID" value="ODH20994.1"/>
    <property type="molecule type" value="Genomic_DNA"/>
</dbReference>
<dbReference type="VEuPathDB" id="FungiDB:PADG_06134"/>
<evidence type="ECO:0000256" key="3">
    <source>
        <dbReference type="ARBA" id="ARBA00022448"/>
    </source>
</evidence>
<keyword evidence="4" id="KW-0967">Endosome</keyword>
<dbReference type="GO" id="GO:0043162">
    <property type="term" value="P:ubiquitin-dependent protein catabolic process via the multivesicular body sorting pathway"/>
    <property type="evidence" value="ECO:0007669"/>
    <property type="project" value="UniProtKB-ARBA"/>
</dbReference>
<dbReference type="Pfam" id="PF04622">
    <property type="entry name" value="ERG2_Sigma1R"/>
    <property type="match status" value="1"/>
</dbReference>
<dbReference type="InterPro" id="IPR016135">
    <property type="entry name" value="UBQ-conjugating_enzyme/RWD"/>
</dbReference>
<dbReference type="CDD" id="cd11685">
    <property type="entry name" value="UEV_TSG101-like"/>
    <property type="match status" value="1"/>
</dbReference>
<feature type="compositionally biased region" description="Polar residues" evidence="8">
    <location>
        <begin position="243"/>
        <end position="275"/>
    </location>
</feature>
<protein>
    <recommendedName>
        <fullName evidence="13">UEV domain-containing protein</fullName>
    </recommendedName>
</protein>
<feature type="compositionally biased region" description="Pro residues" evidence="8">
    <location>
        <begin position="197"/>
        <end position="208"/>
    </location>
</feature>
<keyword evidence="3 7" id="KW-0813">Transport</keyword>
<evidence type="ECO:0000256" key="4">
    <source>
        <dbReference type="ARBA" id="ARBA00022753"/>
    </source>
</evidence>
<dbReference type="SUPFAM" id="SSF140111">
    <property type="entry name" value="Endosomal sorting complex assembly domain"/>
    <property type="match status" value="1"/>
</dbReference>
<dbReference type="PANTHER" id="PTHR23306">
    <property type="entry name" value="TUMOR SUSCEPTIBILITY GENE 101 PROTEIN-RELATED"/>
    <property type="match status" value="1"/>
</dbReference>
<evidence type="ECO:0000256" key="2">
    <source>
        <dbReference type="ARBA" id="ARBA00009594"/>
    </source>
</evidence>
<dbReference type="PANTHER" id="PTHR23306:SF3">
    <property type="entry name" value="TUMOR SUPPRESSOR PROTEIN 101"/>
    <property type="match status" value="1"/>
</dbReference>
<feature type="region of interest" description="Disordered" evidence="8">
    <location>
        <begin position="196"/>
        <end position="379"/>
    </location>
</feature>
<dbReference type="Proteomes" id="UP000242814">
    <property type="component" value="Unassembled WGS sequence"/>
</dbReference>
<proteinExistence type="inferred from homology"/>
<feature type="domain" description="UEV" evidence="10">
    <location>
        <begin position="14"/>
        <end position="159"/>
    </location>
</feature>
<dbReference type="GO" id="GO:0072666">
    <property type="term" value="P:establishment of protein localization to vacuole"/>
    <property type="evidence" value="ECO:0007669"/>
    <property type="project" value="UniProtKB-ARBA"/>
</dbReference>
<dbReference type="InterPro" id="IPR052070">
    <property type="entry name" value="ESCRT-I_UEV_domain"/>
</dbReference>
<dbReference type="InterPro" id="IPR008883">
    <property type="entry name" value="UEV_N"/>
</dbReference>
<feature type="compositionally biased region" description="Pro residues" evidence="8">
    <location>
        <begin position="337"/>
        <end position="360"/>
    </location>
</feature>
<dbReference type="InterPro" id="IPR006716">
    <property type="entry name" value="ERG2_sigma1_rcpt-like"/>
</dbReference>
<evidence type="ECO:0000256" key="1">
    <source>
        <dbReference type="ARBA" id="ARBA00004177"/>
    </source>
</evidence>
<dbReference type="Gene3D" id="6.10.140.820">
    <property type="match status" value="1"/>
</dbReference>
<dbReference type="Pfam" id="PF05743">
    <property type="entry name" value="UEV"/>
    <property type="match status" value="1"/>
</dbReference>
<dbReference type="PROSITE" id="PS51312">
    <property type="entry name" value="SB"/>
    <property type="match status" value="1"/>
</dbReference>
<evidence type="ECO:0000313" key="11">
    <source>
        <dbReference type="EMBL" id="ODH20994.1"/>
    </source>
</evidence>
<keyword evidence="5 7" id="KW-0653">Protein transport</keyword>
<dbReference type="VEuPathDB" id="FungiDB:PABG_05795"/>
<keyword evidence="6" id="KW-0175">Coiled coil</keyword>
<organism evidence="11 12">
    <name type="scientific">Paracoccidioides brasiliensis</name>
    <dbReference type="NCBI Taxonomy" id="121759"/>
    <lineage>
        <taxon>Eukaryota</taxon>
        <taxon>Fungi</taxon>
        <taxon>Dikarya</taxon>
        <taxon>Ascomycota</taxon>
        <taxon>Pezizomycotina</taxon>
        <taxon>Eurotiomycetes</taxon>
        <taxon>Eurotiomycetidae</taxon>
        <taxon>Onygenales</taxon>
        <taxon>Ajellomycetaceae</taxon>
        <taxon>Paracoccidioides</taxon>
    </lineage>
</organism>
<dbReference type="SUPFAM" id="SSF54495">
    <property type="entry name" value="UBC-like"/>
    <property type="match status" value="1"/>
</dbReference>
<evidence type="ECO:0000259" key="10">
    <source>
        <dbReference type="PROSITE" id="PS51322"/>
    </source>
</evidence>
<dbReference type="PROSITE" id="PS51322">
    <property type="entry name" value="UEV"/>
    <property type="match status" value="1"/>
</dbReference>
<evidence type="ECO:0000256" key="8">
    <source>
        <dbReference type="SAM" id="MobiDB-lite"/>
    </source>
</evidence>
<dbReference type="InterPro" id="IPR037202">
    <property type="entry name" value="ESCRT_assembly_dom"/>
</dbReference>
<name>A0A1D2J9E0_PARBR</name>
<dbReference type="UniPathway" id="UPA00768"/>
<dbReference type="GO" id="GO:0000813">
    <property type="term" value="C:ESCRT I complex"/>
    <property type="evidence" value="ECO:0007669"/>
    <property type="project" value="TreeGrafter"/>
</dbReference>
<dbReference type="VEuPathDB" id="FungiDB:PABG_12220"/>
<reference evidence="11 12" key="1">
    <citation type="submission" date="2016-06" db="EMBL/GenBank/DDBJ databases">
        <authorList>
            <person name="Kjaerup R.B."/>
            <person name="Dalgaard T.S."/>
            <person name="Juul-Madsen H.R."/>
        </authorList>
    </citation>
    <scope>NUCLEOTIDE SEQUENCE [LARGE SCALE GENOMIC DNA]</scope>
    <source>
        <strain evidence="11 12">Pb300</strain>
    </source>
</reference>
<sequence length="894" mass="99259">MARVSQKTLNWLHRVLSNAEYGPDQAYKDPSRTYNDVANLLFQHPDFTPQTDVYTYENGTPALLLHISGTLPVTFRGAIYRFPLTIWVPKAYPHEPPMMYVTPTQDMLVRPGQHVSGEGRVYHHYLAHWADAWDRSTIVDFLYILRDIFAKEPPVISKQQQNISHMAPPPKLAPPIVPPLPRELIEPASAVPWPSIRNPPLPQLPPKPAQMVTDPRQRGPFLPAHSQPSPLTPFPNDIRHQRTVSNAQIQSPHIVRSPQQRSNSLRQFTPPTQMGPQPPELPLKQGFQQGGYRPQFTGLVSPNTVKAHPPIQPVAPVSRIPPFQPRPLPRSRYPQGPYVPPLPHPGPQALPQPGPQPLAHPRPIQAPSHGPVQFPHPSHQPLQPVPVKIQTGALDLLASPFELELPSISMSQIAPPIPPNPEKDALLRTLSKTLTQTLQANVAQIKFSLHPLQSQSKALKAAISTLEAEISFLNYFRTTIQSNTAILQQSLRRADAVIADAKARLSTKPPAHATIGAKPPSLSDPAAATAVTVTEYQRPTGLPAVDDVLVAPTVVGKQVYDLVADERGIQRAIYVLQAALVKGRVSVDTWVRLTRGLAREAFLKRALLKKAGKGMGLVVEEAKMRFLALLPLLLVALYQLDQALPRFYIFDPKKLQDLSKASIERHPNNVTALMADLNQALRLEYGHKHVLPFDTDPDRWVFSNHGNAMGAMLILHASISEYLIFYGTPLGSEGHSGVHLADDYFTILHGVERRFMPGELEATEYYPGDQNWLKRGMGSQYQLHGWALELAQGWIPSMLPFGFVDTFTSTLDIMNLWKTVYWTAKGMVGQLLHEQTGSPEIQRLHISSIRPCHICQYGGESRAANGKPRFNEDQAPSRACTLNAGPLRDDVIGV</sequence>
<dbReference type="Pfam" id="PF09454">
    <property type="entry name" value="Vps23_core"/>
    <property type="match status" value="1"/>
</dbReference>
<dbReference type="GO" id="GO:0043130">
    <property type="term" value="F:ubiquitin binding"/>
    <property type="evidence" value="ECO:0007669"/>
    <property type="project" value="TreeGrafter"/>
</dbReference>
<dbReference type="VEuPathDB" id="FungiDB:PADG_06135"/>
<evidence type="ECO:0000256" key="6">
    <source>
        <dbReference type="ARBA" id="ARBA00023054"/>
    </source>
</evidence>
<dbReference type="GO" id="GO:0016126">
    <property type="term" value="P:sterol biosynthetic process"/>
    <property type="evidence" value="ECO:0007669"/>
    <property type="project" value="UniProtKB-UniPathway"/>
</dbReference>
<accession>A0A1D2J9E0</accession>
<evidence type="ECO:0000256" key="7">
    <source>
        <dbReference type="PROSITE-ProRule" id="PRU00644"/>
    </source>
</evidence>
<dbReference type="Gene3D" id="3.10.110.10">
    <property type="entry name" value="Ubiquitin Conjugating Enzyme"/>
    <property type="match status" value="1"/>
</dbReference>
<dbReference type="GO" id="GO:0006886">
    <property type="term" value="P:intracellular protein transport"/>
    <property type="evidence" value="ECO:0007669"/>
    <property type="project" value="UniProtKB-ARBA"/>
</dbReference>